<evidence type="ECO:0000256" key="6">
    <source>
        <dbReference type="ARBA" id="ARBA00023027"/>
    </source>
</evidence>
<dbReference type="Gene3D" id="1.20.5.100">
    <property type="entry name" value="Cytochrome c1, transmembrane anchor, C-terminal"/>
    <property type="match status" value="1"/>
</dbReference>
<evidence type="ECO:0000256" key="11">
    <source>
        <dbReference type="PIRSR" id="PIRSR500134-3"/>
    </source>
</evidence>
<organism evidence="14 15">
    <name type="scientific">Candidatus Abzuiibacterium crystallinum</name>
    <dbReference type="NCBI Taxonomy" id="1974748"/>
    <lineage>
        <taxon>Bacteria</taxon>
        <taxon>Pseudomonadati</taxon>
        <taxon>Candidatus Omnitrophota</taxon>
        <taxon>Candidatus Abzuiibacterium</taxon>
    </lineage>
</organism>
<dbReference type="EC" id="1.1.1.22" evidence="3 8"/>
<dbReference type="UniPathway" id="UPA00038">
    <property type="reaction ID" value="UER00491"/>
</dbReference>
<dbReference type="InterPro" id="IPR036291">
    <property type="entry name" value="NAD(P)-bd_dom_sf"/>
</dbReference>
<evidence type="ECO:0000256" key="9">
    <source>
        <dbReference type="PIRSR" id="PIRSR500134-1"/>
    </source>
</evidence>
<dbReference type="Gene3D" id="3.40.50.720">
    <property type="entry name" value="NAD(P)-binding Rossmann-like Domain"/>
    <property type="match status" value="2"/>
</dbReference>
<evidence type="ECO:0000256" key="7">
    <source>
        <dbReference type="ARBA" id="ARBA00047473"/>
    </source>
</evidence>
<evidence type="ECO:0000256" key="1">
    <source>
        <dbReference type="ARBA" id="ARBA00004701"/>
    </source>
</evidence>
<feature type="binding site" evidence="10">
    <location>
        <position position="269"/>
    </location>
    <ligand>
        <name>substrate</name>
    </ligand>
</feature>
<sequence length="446" mass="49184">MVILPKISVVGLGKLGSPLLACAAAKGFSTVGYDVNDQVSANIRKGESPVLEPGLQSLMSANRSRIKVADNYQTVVRETSVTFITVPTPSNANGRFSVEMVLQAVRALGKSLVKKNSYHLVVVVSTVLPGDMRQNILVELEQASSKKCGKDFGLCYNPAFIALGNVIHDLLNPDFVLIGESDQRAGKELADFYEVFCDNKPNLLRMNWVNAELAKIAINTYVTTKISFANMLAEMSEVLPNADVEVVTKALANDRRINPAYFRGALGYGGPCFPRDNLALGALAKELGLQANIAEATDQINRRQAFRVIKRIEPYLKKQTKVLILGMSYKPKTNVIESSQSIDIVNELLELNALVEVYDPLALEAAKQKLGHRVLYANSLEQGVRKADIIILATPDQTFLQLMGFKFKSETKKVLLDCWRLLDEKRLDKSIQYLALGRGRTVRKPA</sequence>
<evidence type="ECO:0000259" key="13">
    <source>
        <dbReference type="SMART" id="SM00984"/>
    </source>
</evidence>
<dbReference type="InterPro" id="IPR036220">
    <property type="entry name" value="UDP-Glc/GDP-Man_DH_C_sf"/>
</dbReference>
<dbReference type="GO" id="GO:0051287">
    <property type="term" value="F:NAD binding"/>
    <property type="evidence" value="ECO:0007669"/>
    <property type="project" value="InterPro"/>
</dbReference>
<dbReference type="InterPro" id="IPR014026">
    <property type="entry name" value="UDP-Glc/GDP-Man_DH_dimer"/>
</dbReference>
<feature type="binding site" evidence="10">
    <location>
        <position position="330"/>
    </location>
    <ligand>
        <name>substrate</name>
    </ligand>
</feature>
<name>A0A2H0LR65_9BACT</name>
<dbReference type="PANTHER" id="PTHR43750">
    <property type="entry name" value="UDP-GLUCOSE 6-DEHYDROGENASE TUAD"/>
    <property type="match status" value="1"/>
</dbReference>
<dbReference type="InterPro" id="IPR001732">
    <property type="entry name" value="UDP-Glc/GDP-Man_DH_N"/>
</dbReference>
<feature type="binding site" evidence="10">
    <location>
        <position position="215"/>
    </location>
    <ligand>
        <name>substrate</name>
    </ligand>
</feature>
<keyword evidence="5 8" id="KW-0560">Oxidoreductase</keyword>
<evidence type="ECO:0000256" key="3">
    <source>
        <dbReference type="ARBA" id="ARBA00012954"/>
    </source>
</evidence>
<proteinExistence type="inferred from homology"/>
<dbReference type="GO" id="GO:0003979">
    <property type="term" value="F:UDP-glucose 6-dehydrogenase activity"/>
    <property type="evidence" value="ECO:0007669"/>
    <property type="project" value="UniProtKB-EC"/>
</dbReference>
<dbReference type="Pfam" id="PF03721">
    <property type="entry name" value="UDPG_MGDP_dh_N"/>
    <property type="match status" value="1"/>
</dbReference>
<evidence type="ECO:0000256" key="5">
    <source>
        <dbReference type="ARBA" id="ARBA00023002"/>
    </source>
</evidence>
<dbReference type="EMBL" id="PCVY01000028">
    <property type="protein sequence ID" value="PIQ86857.1"/>
    <property type="molecule type" value="Genomic_DNA"/>
</dbReference>
<protein>
    <recommendedName>
        <fullName evidence="4 8">UDP-glucose 6-dehydrogenase</fullName>
        <ecNumber evidence="3 8">1.1.1.22</ecNumber>
    </recommendedName>
</protein>
<evidence type="ECO:0000256" key="12">
    <source>
        <dbReference type="SAM" id="SignalP"/>
    </source>
</evidence>
<dbReference type="SUPFAM" id="SSF48179">
    <property type="entry name" value="6-phosphogluconate dehydrogenase C-terminal domain-like"/>
    <property type="match status" value="1"/>
</dbReference>
<dbReference type="SUPFAM" id="SSF51735">
    <property type="entry name" value="NAD(P)-binding Rossmann-fold domains"/>
    <property type="match status" value="1"/>
</dbReference>
<dbReference type="PIRSF" id="PIRSF500134">
    <property type="entry name" value="UDPglc_DH_bac"/>
    <property type="match status" value="1"/>
</dbReference>
<dbReference type="Pfam" id="PF03720">
    <property type="entry name" value="UDPG_MGDP_dh_C"/>
    <property type="match status" value="1"/>
</dbReference>
<keyword evidence="12" id="KW-0732">Signal</keyword>
<accession>A0A2H0LR65</accession>
<dbReference type="SUPFAM" id="SSF52413">
    <property type="entry name" value="UDP-glucose/GDP-mannose dehydrogenase C-terminal domain"/>
    <property type="match status" value="1"/>
</dbReference>
<dbReference type="InterPro" id="IPR017476">
    <property type="entry name" value="UDP-Glc/GDP-Man"/>
</dbReference>
<evidence type="ECO:0000256" key="10">
    <source>
        <dbReference type="PIRSR" id="PIRSR500134-2"/>
    </source>
</evidence>
<dbReference type="PIRSF" id="PIRSF000124">
    <property type="entry name" value="UDPglc_GDPman_dh"/>
    <property type="match status" value="1"/>
</dbReference>
<dbReference type="PANTHER" id="PTHR43750:SF3">
    <property type="entry name" value="UDP-GLUCOSE 6-DEHYDROGENASE TUAD"/>
    <property type="match status" value="1"/>
</dbReference>
<evidence type="ECO:0000256" key="4">
    <source>
        <dbReference type="ARBA" id="ARBA00015132"/>
    </source>
</evidence>
<evidence type="ECO:0000256" key="8">
    <source>
        <dbReference type="PIRNR" id="PIRNR000124"/>
    </source>
</evidence>
<feature type="signal peptide" evidence="12">
    <location>
        <begin position="1"/>
        <end position="23"/>
    </location>
</feature>
<reference evidence="14 15" key="1">
    <citation type="submission" date="2017-09" db="EMBL/GenBank/DDBJ databases">
        <title>Depth-based differentiation of microbial function through sediment-hosted aquifers and enrichment of novel symbionts in the deep terrestrial subsurface.</title>
        <authorList>
            <person name="Probst A.J."/>
            <person name="Ladd B."/>
            <person name="Jarett J.K."/>
            <person name="Geller-Mcgrath D.E."/>
            <person name="Sieber C.M."/>
            <person name="Emerson J.B."/>
            <person name="Anantharaman K."/>
            <person name="Thomas B.C."/>
            <person name="Malmstrom R."/>
            <person name="Stieglmeier M."/>
            <person name="Klingl A."/>
            <person name="Woyke T."/>
            <person name="Ryan C.M."/>
            <person name="Banfield J.F."/>
        </authorList>
    </citation>
    <scope>NUCLEOTIDE SEQUENCE [LARGE SCALE GENOMIC DNA]</scope>
    <source>
        <strain evidence="14">CG11_big_fil_rev_8_21_14_0_20_45_26</strain>
    </source>
</reference>
<comment type="catalytic activity">
    <reaction evidence="7 8">
        <text>UDP-alpha-D-glucose + 2 NAD(+) + H2O = UDP-alpha-D-glucuronate + 2 NADH + 3 H(+)</text>
        <dbReference type="Rhea" id="RHEA:23596"/>
        <dbReference type="ChEBI" id="CHEBI:15377"/>
        <dbReference type="ChEBI" id="CHEBI:15378"/>
        <dbReference type="ChEBI" id="CHEBI:57540"/>
        <dbReference type="ChEBI" id="CHEBI:57945"/>
        <dbReference type="ChEBI" id="CHEBI:58052"/>
        <dbReference type="ChEBI" id="CHEBI:58885"/>
        <dbReference type="EC" id="1.1.1.22"/>
    </reaction>
</comment>
<dbReference type="InterPro" id="IPR014027">
    <property type="entry name" value="UDP-Glc/GDP-Man_DH_C"/>
</dbReference>
<keyword evidence="6 8" id="KW-0520">NAD</keyword>
<evidence type="ECO:0000256" key="2">
    <source>
        <dbReference type="ARBA" id="ARBA00006601"/>
    </source>
</evidence>
<comment type="caution">
    <text evidence="14">The sequence shown here is derived from an EMBL/GenBank/DDBJ whole genome shotgun (WGS) entry which is preliminary data.</text>
</comment>
<feature type="binding site" evidence="11">
    <location>
        <position position="88"/>
    </location>
    <ligand>
        <name>NAD(+)</name>
        <dbReference type="ChEBI" id="CHEBI:57540"/>
    </ligand>
</feature>
<dbReference type="InterPro" id="IPR028357">
    <property type="entry name" value="UDPglc_DH_bac"/>
</dbReference>
<dbReference type="Pfam" id="PF00984">
    <property type="entry name" value="UDPG_MGDP_dh"/>
    <property type="match status" value="1"/>
</dbReference>
<feature type="domain" description="UDP-glucose/GDP-mannose dehydrogenase C-terminal" evidence="13">
    <location>
        <begin position="323"/>
        <end position="424"/>
    </location>
</feature>
<dbReference type="AlphaFoldDB" id="A0A2H0LR65"/>
<dbReference type="GO" id="GO:0000271">
    <property type="term" value="P:polysaccharide biosynthetic process"/>
    <property type="evidence" value="ECO:0007669"/>
    <property type="project" value="InterPro"/>
</dbReference>
<comment type="similarity">
    <text evidence="2 8">Belongs to the UDP-glucose/GDP-mannose dehydrogenase family.</text>
</comment>
<dbReference type="InterPro" id="IPR008927">
    <property type="entry name" value="6-PGluconate_DH-like_C_sf"/>
</dbReference>
<dbReference type="Proteomes" id="UP000230859">
    <property type="component" value="Unassembled WGS sequence"/>
</dbReference>
<evidence type="ECO:0000313" key="14">
    <source>
        <dbReference type="EMBL" id="PIQ86857.1"/>
    </source>
</evidence>
<dbReference type="GO" id="GO:0006065">
    <property type="term" value="P:UDP-glucuronate biosynthetic process"/>
    <property type="evidence" value="ECO:0007669"/>
    <property type="project" value="UniProtKB-UniPathway"/>
</dbReference>
<feature type="chain" id="PRO_5013829866" description="UDP-glucose 6-dehydrogenase" evidence="12">
    <location>
        <begin position="24"/>
        <end position="446"/>
    </location>
</feature>
<feature type="binding site" evidence="11">
    <location>
        <position position="34"/>
    </location>
    <ligand>
        <name>NAD(+)</name>
        <dbReference type="ChEBI" id="CHEBI:57540"/>
    </ligand>
</feature>
<evidence type="ECO:0000313" key="15">
    <source>
        <dbReference type="Proteomes" id="UP000230859"/>
    </source>
</evidence>
<feature type="binding site" evidence="11">
    <location>
        <position position="126"/>
    </location>
    <ligand>
        <name>NAD(+)</name>
        <dbReference type="ChEBI" id="CHEBI:57540"/>
    </ligand>
</feature>
<gene>
    <name evidence="14" type="ORF">COV74_03230</name>
</gene>
<feature type="active site" description="Nucleophile" evidence="9">
    <location>
        <position position="272"/>
    </location>
</feature>
<dbReference type="NCBIfam" id="TIGR03026">
    <property type="entry name" value="NDP-sugDHase"/>
    <property type="match status" value="1"/>
</dbReference>
<dbReference type="SMART" id="SM00984">
    <property type="entry name" value="UDPG_MGDP_dh_C"/>
    <property type="match status" value="1"/>
</dbReference>
<comment type="pathway">
    <text evidence="1">Nucleotide-sugar biosynthesis; UDP-alpha-D-glucuronate biosynthesis; UDP-alpha-D-glucuronate from UDP-alpha-D-glucose: step 1/1.</text>
</comment>